<evidence type="ECO:0000313" key="1">
    <source>
        <dbReference type="EMBL" id="MBE9117626.1"/>
    </source>
</evidence>
<dbReference type="AlphaFoldDB" id="A0A8J7E1D2"/>
<reference evidence="1" key="1">
    <citation type="submission" date="2020-10" db="EMBL/GenBank/DDBJ databases">
        <authorList>
            <person name="Castelo-Branco R."/>
            <person name="Eusebio N."/>
            <person name="Adriana R."/>
            <person name="Vieira A."/>
            <person name="Brugerolle De Fraissinette N."/>
            <person name="Rezende De Castro R."/>
            <person name="Schneider M.P."/>
            <person name="Vasconcelos V."/>
            <person name="Leao P.N."/>
        </authorList>
    </citation>
    <scope>NUCLEOTIDE SEQUENCE</scope>
    <source>
        <strain evidence="1">LEGE 07157</strain>
    </source>
</reference>
<organism evidence="1 2">
    <name type="scientific">Lusitaniella coriacea LEGE 07157</name>
    <dbReference type="NCBI Taxonomy" id="945747"/>
    <lineage>
        <taxon>Bacteria</taxon>
        <taxon>Bacillati</taxon>
        <taxon>Cyanobacteriota</taxon>
        <taxon>Cyanophyceae</taxon>
        <taxon>Spirulinales</taxon>
        <taxon>Lusitaniellaceae</taxon>
        <taxon>Lusitaniella</taxon>
    </lineage>
</organism>
<protein>
    <submittedName>
        <fullName evidence="1">Uncharacterized protein</fullName>
    </submittedName>
</protein>
<name>A0A8J7E1D2_9CYAN</name>
<gene>
    <name evidence="1" type="ORF">IQ249_17140</name>
</gene>
<accession>A0A8J7E1D2</accession>
<dbReference type="Proteomes" id="UP000654482">
    <property type="component" value="Unassembled WGS sequence"/>
</dbReference>
<evidence type="ECO:0000313" key="2">
    <source>
        <dbReference type="Proteomes" id="UP000654482"/>
    </source>
</evidence>
<comment type="caution">
    <text evidence="1">The sequence shown here is derived from an EMBL/GenBank/DDBJ whole genome shotgun (WGS) entry which is preliminary data.</text>
</comment>
<keyword evidence="2" id="KW-1185">Reference proteome</keyword>
<proteinExistence type="predicted"/>
<dbReference type="EMBL" id="JADEWZ010000027">
    <property type="protein sequence ID" value="MBE9117626.1"/>
    <property type="molecule type" value="Genomic_DNA"/>
</dbReference>
<sequence length="54" mass="6286">MFQTQNVAFPSSDKTNFIVVSQAQLEEKYRDAEENRAYQQAFEQILSTLQIKSN</sequence>